<evidence type="ECO:0000259" key="2">
    <source>
        <dbReference type="Pfam" id="PF26343"/>
    </source>
</evidence>
<dbReference type="Proteomes" id="UP000194139">
    <property type="component" value="Chromosome"/>
</dbReference>
<name>A0A1W6YVI5_9BORD</name>
<dbReference type="EMBL" id="CP021109">
    <property type="protein sequence ID" value="ARP85086.1"/>
    <property type="molecule type" value="Genomic_DNA"/>
</dbReference>
<sequence length="191" mass="21579">MRHSSFTAVYDACVLYPAPLRDFLMWLGLSGRFRARWSRAIHDEWKRNLLTNRPDLTQAQVDRTSDLMDRAIPDALVEGYEALVAGLALPDPDDRHVLAAAIRCGASVIVTFNQRDFPTEMLAPYGIESQHPDEFVDNLLDLDAAAVVSAAQRQRAQLREPAIDVDRYLDILLRQGLVQTTRTLATYRTIL</sequence>
<dbReference type="Pfam" id="PF13470">
    <property type="entry name" value="PIN_3"/>
    <property type="match status" value="1"/>
</dbReference>
<feature type="domain" description="VapC50 C-terminal" evidence="2">
    <location>
        <begin position="132"/>
        <end position="184"/>
    </location>
</feature>
<evidence type="ECO:0000313" key="4">
    <source>
        <dbReference type="Proteomes" id="UP000194139"/>
    </source>
</evidence>
<accession>A0A1W6YVI5</accession>
<dbReference type="AlphaFoldDB" id="A0A1W6YVI5"/>
<evidence type="ECO:0000313" key="3">
    <source>
        <dbReference type="EMBL" id="ARP85086.1"/>
    </source>
</evidence>
<keyword evidence="4" id="KW-1185">Reference proteome</keyword>
<proteinExistence type="predicted"/>
<dbReference type="RefSeq" id="WP_086071312.1">
    <property type="nucleotide sequence ID" value="NZ_CP021109.1"/>
</dbReference>
<organism evidence="3 4">
    <name type="scientific">Bordetella genomosp. 9</name>
    <dbReference type="NCBI Taxonomy" id="1416803"/>
    <lineage>
        <taxon>Bacteria</taxon>
        <taxon>Pseudomonadati</taxon>
        <taxon>Pseudomonadota</taxon>
        <taxon>Betaproteobacteria</taxon>
        <taxon>Burkholderiales</taxon>
        <taxon>Alcaligenaceae</taxon>
        <taxon>Bordetella</taxon>
    </lineage>
</organism>
<dbReference type="InterPro" id="IPR058652">
    <property type="entry name" value="VapC50_C"/>
</dbReference>
<feature type="domain" description="PIN" evidence="1">
    <location>
        <begin position="8"/>
        <end position="115"/>
    </location>
</feature>
<reference evidence="3 4" key="1">
    <citation type="submission" date="2017-05" db="EMBL/GenBank/DDBJ databases">
        <title>Complete and WGS of Bordetella genogroups.</title>
        <authorList>
            <person name="Spilker T."/>
            <person name="LiPuma J."/>
        </authorList>
    </citation>
    <scope>NUCLEOTIDE SEQUENCE [LARGE SCALE GENOMIC DNA]</scope>
    <source>
        <strain evidence="3 4">AU17164</strain>
    </source>
</reference>
<gene>
    <name evidence="3" type="ORF">CAL13_01775</name>
</gene>
<dbReference type="Pfam" id="PF26343">
    <property type="entry name" value="VapC50_C"/>
    <property type="match status" value="1"/>
</dbReference>
<protein>
    <submittedName>
        <fullName evidence="3">PIN domain-containing protein</fullName>
    </submittedName>
</protein>
<dbReference type="InterPro" id="IPR002716">
    <property type="entry name" value="PIN_dom"/>
</dbReference>
<evidence type="ECO:0000259" key="1">
    <source>
        <dbReference type="Pfam" id="PF13470"/>
    </source>
</evidence>